<proteinExistence type="predicted"/>
<dbReference type="GO" id="GO:0010970">
    <property type="term" value="P:transport along microtubule"/>
    <property type="evidence" value="ECO:0007669"/>
    <property type="project" value="TreeGrafter"/>
</dbReference>
<evidence type="ECO:0000256" key="5">
    <source>
        <dbReference type="PROSITE-ProRule" id="PRU00221"/>
    </source>
</evidence>
<evidence type="ECO:0000313" key="7">
    <source>
        <dbReference type="EMBL" id="KAF2400516.1"/>
    </source>
</evidence>
<dbReference type="PANTHER" id="PTHR12442">
    <property type="entry name" value="DYNEIN INTERMEDIATE CHAIN"/>
    <property type="match status" value="1"/>
</dbReference>
<evidence type="ECO:0000256" key="4">
    <source>
        <dbReference type="ARBA" id="ARBA00022737"/>
    </source>
</evidence>
<dbReference type="EMBL" id="ML996695">
    <property type="protein sequence ID" value="KAF2400516.1"/>
    <property type="molecule type" value="Genomic_DNA"/>
</dbReference>
<dbReference type="PROSITE" id="PS50082">
    <property type="entry name" value="WD_REPEATS_2"/>
    <property type="match status" value="1"/>
</dbReference>
<dbReference type="InterPro" id="IPR050687">
    <property type="entry name" value="Dynein_IC"/>
</dbReference>
<organism evidence="7 8">
    <name type="scientific">Trichodelitschia bisporula</name>
    <dbReference type="NCBI Taxonomy" id="703511"/>
    <lineage>
        <taxon>Eukaryota</taxon>
        <taxon>Fungi</taxon>
        <taxon>Dikarya</taxon>
        <taxon>Ascomycota</taxon>
        <taxon>Pezizomycotina</taxon>
        <taxon>Dothideomycetes</taxon>
        <taxon>Dothideomycetes incertae sedis</taxon>
        <taxon>Phaeotrichales</taxon>
        <taxon>Phaeotrichaceae</taxon>
        <taxon>Trichodelitschia</taxon>
    </lineage>
</organism>
<comment type="subcellular location">
    <subcellularLocation>
        <location evidence="1">Cytoplasm</location>
    </subcellularLocation>
</comment>
<dbReference type="Proteomes" id="UP000799640">
    <property type="component" value="Unassembled WGS sequence"/>
</dbReference>
<dbReference type="GO" id="GO:0005737">
    <property type="term" value="C:cytoplasm"/>
    <property type="evidence" value="ECO:0007669"/>
    <property type="project" value="UniProtKB-SubCell"/>
</dbReference>
<feature type="compositionally biased region" description="Polar residues" evidence="6">
    <location>
        <begin position="108"/>
        <end position="133"/>
    </location>
</feature>
<name>A0A6G1HXC3_9PEZI</name>
<dbReference type="GO" id="GO:0045503">
    <property type="term" value="F:dynein light chain binding"/>
    <property type="evidence" value="ECO:0007669"/>
    <property type="project" value="TreeGrafter"/>
</dbReference>
<evidence type="ECO:0000256" key="2">
    <source>
        <dbReference type="ARBA" id="ARBA00022490"/>
    </source>
</evidence>
<dbReference type="GO" id="GO:0045504">
    <property type="term" value="F:dynein heavy chain binding"/>
    <property type="evidence" value="ECO:0007669"/>
    <property type="project" value="TreeGrafter"/>
</dbReference>
<protein>
    <submittedName>
        <fullName evidence="7">WD40 repeat-like protein</fullName>
    </submittedName>
</protein>
<gene>
    <name evidence="7" type="ORF">EJ06DRAFT_582342</name>
</gene>
<dbReference type="PROSITE" id="PS50294">
    <property type="entry name" value="WD_REPEATS_REGION"/>
    <property type="match status" value="1"/>
</dbReference>
<dbReference type="InterPro" id="IPR001680">
    <property type="entry name" value="WD40_rpt"/>
</dbReference>
<dbReference type="Gene3D" id="2.130.10.10">
    <property type="entry name" value="YVTN repeat-like/Quinoprotein amine dehydrogenase"/>
    <property type="match status" value="2"/>
</dbReference>
<keyword evidence="8" id="KW-1185">Reference proteome</keyword>
<evidence type="ECO:0000256" key="3">
    <source>
        <dbReference type="ARBA" id="ARBA00022574"/>
    </source>
</evidence>
<dbReference type="OrthoDB" id="366230at2759"/>
<feature type="repeat" description="WD" evidence="5">
    <location>
        <begin position="523"/>
        <end position="570"/>
    </location>
</feature>
<accession>A0A6G1HXC3</accession>
<reference evidence="7" key="1">
    <citation type="journal article" date="2020" name="Stud. Mycol.">
        <title>101 Dothideomycetes genomes: a test case for predicting lifestyles and emergence of pathogens.</title>
        <authorList>
            <person name="Haridas S."/>
            <person name="Albert R."/>
            <person name="Binder M."/>
            <person name="Bloem J."/>
            <person name="Labutti K."/>
            <person name="Salamov A."/>
            <person name="Andreopoulos B."/>
            <person name="Baker S."/>
            <person name="Barry K."/>
            <person name="Bills G."/>
            <person name="Bluhm B."/>
            <person name="Cannon C."/>
            <person name="Castanera R."/>
            <person name="Culley D."/>
            <person name="Daum C."/>
            <person name="Ezra D."/>
            <person name="Gonzalez J."/>
            <person name="Henrissat B."/>
            <person name="Kuo A."/>
            <person name="Liang C."/>
            <person name="Lipzen A."/>
            <person name="Lutzoni F."/>
            <person name="Magnuson J."/>
            <person name="Mondo S."/>
            <person name="Nolan M."/>
            <person name="Ohm R."/>
            <person name="Pangilinan J."/>
            <person name="Park H.-J."/>
            <person name="Ramirez L."/>
            <person name="Alfaro M."/>
            <person name="Sun H."/>
            <person name="Tritt A."/>
            <person name="Yoshinaga Y."/>
            <person name="Zwiers L.-H."/>
            <person name="Turgeon B."/>
            <person name="Goodwin S."/>
            <person name="Spatafora J."/>
            <person name="Crous P."/>
            <person name="Grigoriev I."/>
        </authorList>
    </citation>
    <scope>NUCLEOTIDE SEQUENCE</scope>
    <source>
        <strain evidence="7">CBS 262.69</strain>
    </source>
</reference>
<dbReference type="InterPro" id="IPR015943">
    <property type="entry name" value="WD40/YVTN_repeat-like_dom_sf"/>
</dbReference>
<dbReference type="FunFam" id="2.130.10.10:FF:000414">
    <property type="entry name" value="Cytoplasmic dynein intermediate chain"/>
    <property type="match status" value="1"/>
</dbReference>
<dbReference type="SMART" id="SM00320">
    <property type="entry name" value="WD40"/>
    <property type="match status" value="5"/>
</dbReference>
<dbReference type="SUPFAM" id="SSF50978">
    <property type="entry name" value="WD40 repeat-like"/>
    <property type="match status" value="1"/>
</dbReference>
<sequence>MDPAARREAILAKKEKLAELKRTRALRQQELQNSRQASGEHADLIQPTPNRAARQRDIDDILTSVLGESRSSSVGPRETASPRGGSRSRPGSVVSSRPFSDDRLVSTPRLSSGSDEPQSQAGASVQSESTYVASGTQTLSVAPLHTVYEDPGDAAPAPEIVTYSKAVQTVDDWEPQRRHNEPDSDDEDWLGDGRSPRRRRQKDRLEQIRQELRKEIEEEVKSAVKPADEAAADAKQLERFPARTLSTDELEAVSGSRDFQDFIDQSTKVIERALDEQYDLLIDYTQGKGDLDEDDEGYGAGRVKKGRRVKEVAQYWDERWSKKRMISDLGFSPKYPELLLAAYTKNPSAPHDPSGLLQIWNAHMPSRPEYTFHASSDILTAKFSPFHPSIIVGGCYSGQVLLWDTRSKSTAPVQKTPLTGAGHTHPIYSLDIVGTQNANNIISCSTDGVVCSWSIDMLAQPQEYLELLAPSPSKTEDIAPLCIAFPQADPTYFLAGTEEGTVYACHRYERAGAKAGVDARVRYTGHAAPVMSLDFHPARGPVDLGDLVLSASMDWSVKLWRVRPPAALGTAVTGGNSVQGPVMEFPREDLVFDAKWSPVRPGVFAAVDGAGTLEVWDVNVDIEVPVASVKPSERAGGSAAWLKRSLNRCAWERNEGKKIAVGGLDGVVTVFEVGSELGGTETSKVEEWTQVKKVIGRAEAQIGARAAVNGRSGL</sequence>
<dbReference type="InterPro" id="IPR036322">
    <property type="entry name" value="WD40_repeat_dom_sf"/>
</dbReference>
<dbReference type="Pfam" id="PF00400">
    <property type="entry name" value="WD40"/>
    <property type="match status" value="3"/>
</dbReference>
<keyword evidence="2" id="KW-0963">Cytoplasm</keyword>
<feature type="compositionally biased region" description="Low complexity" evidence="6">
    <location>
        <begin position="81"/>
        <end position="98"/>
    </location>
</feature>
<evidence type="ECO:0000256" key="6">
    <source>
        <dbReference type="SAM" id="MobiDB-lite"/>
    </source>
</evidence>
<keyword evidence="3 5" id="KW-0853">WD repeat</keyword>
<evidence type="ECO:0000313" key="8">
    <source>
        <dbReference type="Proteomes" id="UP000799640"/>
    </source>
</evidence>
<dbReference type="GO" id="GO:0005868">
    <property type="term" value="C:cytoplasmic dynein complex"/>
    <property type="evidence" value="ECO:0007669"/>
    <property type="project" value="TreeGrafter"/>
</dbReference>
<keyword evidence="4" id="KW-0677">Repeat</keyword>
<evidence type="ECO:0000256" key="1">
    <source>
        <dbReference type="ARBA" id="ARBA00004496"/>
    </source>
</evidence>
<feature type="region of interest" description="Disordered" evidence="6">
    <location>
        <begin position="165"/>
        <end position="204"/>
    </location>
</feature>
<dbReference type="PANTHER" id="PTHR12442:SF22">
    <property type="entry name" value="CYTOPLASMIC DYNEIN 1 INTERMEDIATE CHAIN-RELATED"/>
    <property type="match status" value="1"/>
</dbReference>
<feature type="region of interest" description="Disordered" evidence="6">
    <location>
        <begin position="29"/>
        <end position="133"/>
    </location>
</feature>
<dbReference type="AlphaFoldDB" id="A0A6G1HXC3"/>